<protein>
    <submittedName>
        <fullName evidence="1">Uncharacterized protein</fullName>
    </submittedName>
</protein>
<dbReference type="Proteomes" id="UP000000488">
    <property type="component" value="Chromosome"/>
</dbReference>
<dbReference type="EMBL" id="CP002830">
    <property type="protein sequence ID" value="AEI66010.1"/>
    <property type="molecule type" value="Genomic_DNA"/>
</dbReference>
<gene>
    <name evidence="1" type="ordered locus">LILAB_20550</name>
</gene>
<evidence type="ECO:0000313" key="2">
    <source>
        <dbReference type="Proteomes" id="UP000000488"/>
    </source>
</evidence>
<dbReference type="AlphaFoldDB" id="F8CD93"/>
<dbReference type="KEGG" id="mfu:LILAB_20550"/>
<organism evidence="1 2">
    <name type="scientific">Myxococcus fulvus (strain ATCC BAA-855 / HW-1)</name>
    <dbReference type="NCBI Taxonomy" id="483219"/>
    <lineage>
        <taxon>Bacteria</taxon>
        <taxon>Pseudomonadati</taxon>
        <taxon>Myxococcota</taxon>
        <taxon>Myxococcia</taxon>
        <taxon>Myxococcales</taxon>
        <taxon>Cystobacterineae</taxon>
        <taxon>Myxococcaceae</taxon>
        <taxon>Myxococcus</taxon>
    </lineage>
</organism>
<reference evidence="1 2" key="1">
    <citation type="journal article" date="2011" name="J. Bacteriol.">
        <title>Genome sequence of the halotolerant marine bacterium Myxococcus fulvus HW-1.</title>
        <authorList>
            <person name="Li Z.F."/>
            <person name="Li X."/>
            <person name="Liu H."/>
            <person name="Liu X."/>
            <person name="Han K."/>
            <person name="Wu Z.H."/>
            <person name="Hu W."/>
            <person name="Li F.F."/>
            <person name="Li Y.Z."/>
        </authorList>
    </citation>
    <scope>NUCLEOTIDE SEQUENCE [LARGE SCALE GENOMIC DNA]</scope>
    <source>
        <strain evidence="2">ATCC BAA-855 / HW-1</strain>
    </source>
</reference>
<evidence type="ECO:0000313" key="1">
    <source>
        <dbReference type="EMBL" id="AEI66010.1"/>
    </source>
</evidence>
<dbReference type="STRING" id="483219.LILAB_20550"/>
<accession>F8CD93</accession>
<dbReference type="HOGENOM" id="CLU_3254452_0_0_7"/>
<sequence length="42" mass="4734">MLSGLLAQVTRAQRQHVPEAPSMEEADWEASRVAWRARRGEG</sequence>
<name>F8CD93_MYXFH</name>
<proteinExistence type="predicted"/>